<dbReference type="Pfam" id="PF16658">
    <property type="entry name" value="RF3_C"/>
    <property type="match status" value="1"/>
</dbReference>
<dbReference type="Proteomes" id="UP000323594">
    <property type="component" value="Chromosome"/>
</dbReference>
<accession>A0A0B7GX67</accession>
<comment type="similarity">
    <text evidence="2 8">Belongs to the TRAFAC class translation factor GTPase superfamily. Classic translation factor GTPase family. PrfC subfamily.</text>
</comment>
<name>A0A0B7GX67_TREPH</name>
<sequence>MIDANTLKKETEKRLTFAIISHPDAGKTTITEKLLLFGGAIHTAGAVKSSKNTKATTSDFMKMEQERGISISTSVMGFDYGGRRFNLLDTPGHADFSEDTYRGLSAVDSSLMVIDSVKGVEERTRQLCAVCKMRKTPIVTFVNKLDREGKEPIELLDEIEKELAITVTPLTWPIGQGKDFKGVYHVADKTLHLFKGGQTKLPVEVIDIPSIMSDELDSYVGSTFAAKLREEVEMISAVYPPFELDSYLAGTVSPVCFGSALNNFGVGELLDTLIKIAPSPLIKEADTRVVHPDEEQFSGFVFKIHANMNPRHHDRIAFLRVCSGVFERNKLYKHVRSGKTFRSSNPTAFMSQDREIIDQAWPGDIIGLHDTGNLKIGDTLTEGEDIQFKGIPNFAPQIFRTILNADPLKEKQFHKGLNQLAEEGVIQIFTKLHQPNVRILGVVGQLQLEVLQSRLETEYNAECRYEPIDVSLARWINCEDKKKLKAFVTANERKILQDVAGNYVFITDSAWALNRIQELNKEISFYITSEMRN</sequence>
<reference evidence="11 13" key="3">
    <citation type="submission" date="2019-08" db="EMBL/GenBank/DDBJ databases">
        <authorList>
            <person name="Kuhnert P."/>
        </authorList>
    </citation>
    <scope>NUCLEOTIDE SEQUENCE [LARGE SCALE GENOMIC DNA]</scope>
    <source>
        <strain evidence="11 13">B36.5</strain>
    </source>
</reference>
<feature type="domain" description="Tr-type G" evidence="9">
    <location>
        <begin position="12"/>
        <end position="281"/>
    </location>
</feature>
<dbReference type="InterPro" id="IPR009000">
    <property type="entry name" value="Transl_B-barrel_sf"/>
</dbReference>
<dbReference type="GeneID" id="57752571"/>
<evidence type="ECO:0000313" key="13">
    <source>
        <dbReference type="Proteomes" id="UP000323594"/>
    </source>
</evidence>
<dbReference type="InterPro" id="IPR041732">
    <property type="entry name" value="RF3_GTP-bd"/>
</dbReference>
<dbReference type="GO" id="GO:0003924">
    <property type="term" value="F:GTPase activity"/>
    <property type="evidence" value="ECO:0007669"/>
    <property type="project" value="InterPro"/>
</dbReference>
<dbReference type="SUPFAM" id="SSF50447">
    <property type="entry name" value="Translation proteins"/>
    <property type="match status" value="1"/>
</dbReference>
<dbReference type="PROSITE" id="PS00301">
    <property type="entry name" value="G_TR_1"/>
    <property type="match status" value="1"/>
</dbReference>
<dbReference type="NCBIfam" id="NF001964">
    <property type="entry name" value="PRK00741.1"/>
    <property type="match status" value="1"/>
</dbReference>
<organism evidence="10 12">
    <name type="scientific">Treponema phagedenis</name>
    <dbReference type="NCBI Taxonomy" id="162"/>
    <lineage>
        <taxon>Bacteria</taxon>
        <taxon>Pseudomonadati</taxon>
        <taxon>Spirochaetota</taxon>
        <taxon>Spirochaetia</taxon>
        <taxon>Spirochaetales</taxon>
        <taxon>Treponemataceae</taxon>
        <taxon>Treponema</taxon>
    </lineage>
</organism>
<dbReference type="PROSITE" id="PS51722">
    <property type="entry name" value="G_TR_2"/>
    <property type="match status" value="1"/>
</dbReference>
<evidence type="ECO:0000256" key="6">
    <source>
        <dbReference type="ARBA" id="ARBA00023134"/>
    </source>
</evidence>
<dbReference type="Proteomes" id="UP000042527">
    <property type="component" value="Unassembled WGS sequence"/>
</dbReference>
<comment type="subcellular location">
    <subcellularLocation>
        <location evidence="1 8">Cytoplasm</location>
    </subcellularLocation>
</comment>
<dbReference type="GO" id="GO:0005525">
    <property type="term" value="F:GTP binding"/>
    <property type="evidence" value="ECO:0007669"/>
    <property type="project" value="UniProtKB-UniRule"/>
</dbReference>
<dbReference type="GO" id="GO:0016149">
    <property type="term" value="F:translation release factor activity, codon specific"/>
    <property type="evidence" value="ECO:0007669"/>
    <property type="project" value="UniProtKB-UniRule"/>
</dbReference>
<dbReference type="CDD" id="cd03689">
    <property type="entry name" value="RF3_II"/>
    <property type="match status" value="1"/>
</dbReference>
<dbReference type="GO" id="GO:0006449">
    <property type="term" value="P:regulation of translational termination"/>
    <property type="evidence" value="ECO:0007669"/>
    <property type="project" value="UniProtKB-UniRule"/>
</dbReference>
<reference evidence="10" key="1">
    <citation type="submission" date="2015-01" db="EMBL/GenBank/DDBJ databases">
        <authorList>
            <person name="Xiang T."/>
            <person name="Song Y."/>
            <person name="Huang L."/>
            <person name="Wang B."/>
            <person name="Wu P."/>
        </authorList>
    </citation>
    <scope>NUCLEOTIDE SEQUENCE [LARGE SCALE GENOMIC DNA]</scope>
    <source>
        <strain evidence="10">V1</strain>
    </source>
</reference>
<dbReference type="EMBL" id="CDNC01000008">
    <property type="protein sequence ID" value="CEM61251.1"/>
    <property type="molecule type" value="Genomic_DNA"/>
</dbReference>
<dbReference type="FunFam" id="3.40.50.300:FF:000542">
    <property type="entry name" value="Peptide chain release factor 3"/>
    <property type="match status" value="1"/>
</dbReference>
<evidence type="ECO:0000256" key="5">
    <source>
        <dbReference type="ARBA" id="ARBA00022917"/>
    </source>
</evidence>
<protein>
    <recommendedName>
        <fullName evidence="7 8">Peptide chain release factor 3</fullName>
        <shortName evidence="8">RF-3</shortName>
    </recommendedName>
</protein>
<feature type="binding site" evidence="8">
    <location>
        <begin position="89"/>
        <end position="93"/>
    </location>
    <ligand>
        <name>GTP</name>
        <dbReference type="ChEBI" id="CHEBI:37565"/>
    </ligand>
</feature>
<dbReference type="InterPro" id="IPR031157">
    <property type="entry name" value="G_TR_CS"/>
</dbReference>
<comment type="function">
    <text evidence="8">Increases the formation of ribosomal termination complexes and stimulates activities of RF-1 and RF-2. It binds guanine nucleotides and has strong preference for UGA stop codons. It may interact directly with the ribosome. The stimulation of RF-1 and RF-2 is significantly reduced by GTP and GDP, but not by GMP.</text>
</comment>
<feature type="binding site" evidence="8">
    <location>
        <begin position="143"/>
        <end position="146"/>
    </location>
    <ligand>
        <name>GTP</name>
        <dbReference type="ChEBI" id="CHEBI:37565"/>
    </ligand>
</feature>
<keyword evidence="12" id="KW-1185">Reference proteome</keyword>
<dbReference type="NCBIfam" id="TIGR00231">
    <property type="entry name" value="small_GTP"/>
    <property type="match status" value="1"/>
</dbReference>
<dbReference type="GO" id="GO:0005829">
    <property type="term" value="C:cytosol"/>
    <property type="evidence" value="ECO:0007669"/>
    <property type="project" value="TreeGrafter"/>
</dbReference>
<dbReference type="PANTHER" id="PTHR43556">
    <property type="entry name" value="PEPTIDE CHAIN RELEASE FACTOR RF3"/>
    <property type="match status" value="1"/>
</dbReference>
<dbReference type="GO" id="GO:0016150">
    <property type="term" value="F:translation release factor activity, codon nonspecific"/>
    <property type="evidence" value="ECO:0007669"/>
    <property type="project" value="TreeGrafter"/>
</dbReference>
<evidence type="ECO:0000313" key="11">
    <source>
        <dbReference type="EMBL" id="QEJ98704.1"/>
    </source>
</evidence>
<evidence type="ECO:0000256" key="1">
    <source>
        <dbReference type="ARBA" id="ARBA00004496"/>
    </source>
</evidence>
<dbReference type="Pfam" id="PF00009">
    <property type="entry name" value="GTP_EFTU"/>
    <property type="match status" value="1"/>
</dbReference>
<keyword evidence="3 8" id="KW-0963">Cytoplasm</keyword>
<keyword evidence="5 8" id="KW-0648">Protein biosynthesis</keyword>
<dbReference type="InterPro" id="IPR032090">
    <property type="entry name" value="RF3_C"/>
</dbReference>
<dbReference type="SUPFAM" id="SSF54980">
    <property type="entry name" value="EF-G C-terminal domain-like"/>
    <property type="match status" value="1"/>
</dbReference>
<dbReference type="CDD" id="cd04169">
    <property type="entry name" value="RF3"/>
    <property type="match status" value="1"/>
</dbReference>
<dbReference type="AlphaFoldDB" id="A0A0B7GX67"/>
<dbReference type="InterPro" id="IPR038467">
    <property type="entry name" value="RF3_dom_3_sf"/>
</dbReference>
<evidence type="ECO:0000313" key="12">
    <source>
        <dbReference type="Proteomes" id="UP000042527"/>
    </source>
</evidence>
<dbReference type="FunFam" id="3.30.70.3280:FF:000001">
    <property type="entry name" value="Peptide chain release factor 3"/>
    <property type="match status" value="1"/>
</dbReference>
<evidence type="ECO:0000256" key="3">
    <source>
        <dbReference type="ARBA" id="ARBA00022490"/>
    </source>
</evidence>
<dbReference type="RefSeq" id="WP_002701106.1">
    <property type="nucleotide sequence ID" value="NZ_CDNC01000008.1"/>
</dbReference>
<gene>
    <name evidence="8 10" type="primary">prfC</name>
    <name evidence="11" type="ORF">FUT82_12300</name>
    <name evidence="10" type="ORF">TPHV1_160052</name>
</gene>
<evidence type="ECO:0000313" key="10">
    <source>
        <dbReference type="EMBL" id="CEM61251.1"/>
    </source>
</evidence>
<dbReference type="Gene3D" id="2.40.30.10">
    <property type="entry name" value="Translation factors"/>
    <property type="match status" value="1"/>
</dbReference>
<dbReference type="SUPFAM" id="SSF52540">
    <property type="entry name" value="P-loop containing nucleoside triphosphate hydrolases"/>
    <property type="match status" value="1"/>
</dbReference>
<dbReference type="HAMAP" id="MF_00072">
    <property type="entry name" value="Rel_fac_3"/>
    <property type="match status" value="1"/>
</dbReference>
<dbReference type="InterPro" id="IPR005225">
    <property type="entry name" value="Small_GTP-bd"/>
</dbReference>
<evidence type="ECO:0000256" key="8">
    <source>
        <dbReference type="HAMAP-Rule" id="MF_00072"/>
    </source>
</evidence>
<dbReference type="OrthoDB" id="9804431at2"/>
<dbReference type="PANTHER" id="PTHR43556:SF2">
    <property type="entry name" value="PEPTIDE CHAIN RELEASE FACTOR RF3"/>
    <property type="match status" value="1"/>
</dbReference>
<dbReference type="Pfam" id="PF22042">
    <property type="entry name" value="EF-G_D2"/>
    <property type="match status" value="1"/>
</dbReference>
<dbReference type="InterPro" id="IPR027417">
    <property type="entry name" value="P-loop_NTPase"/>
</dbReference>
<evidence type="ECO:0000256" key="7">
    <source>
        <dbReference type="ARBA" id="ARBA00073639"/>
    </source>
</evidence>
<dbReference type="Gene3D" id="3.40.50.300">
    <property type="entry name" value="P-loop containing nucleotide triphosphate hydrolases"/>
    <property type="match status" value="1"/>
</dbReference>
<evidence type="ECO:0000256" key="2">
    <source>
        <dbReference type="ARBA" id="ARBA00009978"/>
    </source>
</evidence>
<keyword evidence="6 8" id="KW-0342">GTP-binding</keyword>
<dbReference type="EMBL" id="CP042817">
    <property type="protein sequence ID" value="QEJ98704.1"/>
    <property type="molecule type" value="Genomic_DNA"/>
</dbReference>
<dbReference type="InterPro" id="IPR035647">
    <property type="entry name" value="EFG_III/V"/>
</dbReference>
<dbReference type="NCBIfam" id="TIGR00503">
    <property type="entry name" value="prfC"/>
    <property type="match status" value="1"/>
</dbReference>
<keyword evidence="4 8" id="KW-0547">Nucleotide-binding</keyword>
<reference evidence="12" key="2">
    <citation type="submission" date="2015-01" db="EMBL/GenBank/DDBJ databases">
        <authorList>
            <person name="Manzoor Shahid"/>
            <person name="Zubair Saima"/>
        </authorList>
    </citation>
    <scope>NUCLEOTIDE SEQUENCE [LARGE SCALE GENOMIC DNA]</scope>
    <source>
        <strain evidence="12">V1</strain>
    </source>
</reference>
<dbReference type="InterPro" id="IPR000795">
    <property type="entry name" value="T_Tr_GTP-bd_dom"/>
</dbReference>
<dbReference type="InterPro" id="IPR004548">
    <property type="entry name" value="PrfC"/>
</dbReference>
<proteinExistence type="inferred from homology"/>
<dbReference type="PRINTS" id="PR00315">
    <property type="entry name" value="ELONGATNFCT"/>
</dbReference>
<evidence type="ECO:0000256" key="4">
    <source>
        <dbReference type="ARBA" id="ARBA00022741"/>
    </source>
</evidence>
<dbReference type="Gene3D" id="3.30.70.3280">
    <property type="entry name" value="Peptide chain release factor 3, domain III"/>
    <property type="match status" value="1"/>
</dbReference>
<dbReference type="InterPro" id="IPR053905">
    <property type="entry name" value="EF-G-like_DII"/>
</dbReference>
<evidence type="ECO:0000259" key="9">
    <source>
        <dbReference type="PROSITE" id="PS51722"/>
    </source>
</evidence>
<feature type="binding site" evidence="8">
    <location>
        <begin position="21"/>
        <end position="28"/>
    </location>
    <ligand>
        <name>GTP</name>
        <dbReference type="ChEBI" id="CHEBI:37565"/>
    </ligand>
</feature>